<sequence length="609" mass="69839">MRRGVCFSFLFFILQVDSTAYKFIQYQTAQRANNTISISSDTRYEVLKSLCDSLSDCVAFDTSGALLNSSSYISTTEWITSICDAGHPTTERLAIAKEKQVIYNGLVRSYIHRHGDVTVTVSPNIFDDLSFSSKVLTRAVKRYKRLIFSHTIFEEETSIFKSQPSDVQTINIICPSQNETLGPGMDESYSLTITESSIRIKAENVFAIMHALETLSQMITYNFDTSTYDIANAPWKIEDDPDFEHRGILIDTSRHFQPVSILKKLIESLSYAKFNVLHWHVVDANSFPMEVKSYPKLWQGAYRREERYTQAEISHLVNYARDHGIRVMVEFDNPAHTYAWGIGYPDILPEGWQEAENCPNTCPNLDCDVPMDPVNPLSKQRQIVSGVIREATTLFPENLLHLGGDEVPLGCWNKSSTILQHTIQYNKTLQDLYLEFVQASQRVAVDQGRTPVNWEEVYVNFGTLLDPRVIVHVWLSLDTVRRAAQDGYRVIVSNGWWYLDHWDNDFERYYRNELLYNVTEELRGKVIGGEVCMWGERMDSSQMLRLIWPKAAGAAERLWNYNEAEGQWALEKALPRLRRFRCLLIDRGISADAVYSWANPAHPSACMDT</sequence>
<evidence type="ECO:0000256" key="9">
    <source>
        <dbReference type="ARBA" id="ARBA00023295"/>
    </source>
</evidence>
<dbReference type="EC" id="3.2.1.52" evidence="4"/>
<dbReference type="SUPFAM" id="SSF51445">
    <property type="entry name" value="(Trans)glycosidases"/>
    <property type="match status" value="1"/>
</dbReference>
<dbReference type="InterPro" id="IPR029019">
    <property type="entry name" value="HEX_eukaryotic_N"/>
</dbReference>
<evidence type="ECO:0000256" key="5">
    <source>
        <dbReference type="ARBA" id="ARBA00022729"/>
    </source>
</evidence>
<dbReference type="InParanoid" id="A0A2P6NJU0"/>
<dbReference type="AlphaFoldDB" id="A0A2P6NJU0"/>
<feature type="active site" description="Proton donor" evidence="10">
    <location>
        <position position="406"/>
    </location>
</feature>
<dbReference type="Pfam" id="PF00728">
    <property type="entry name" value="Glyco_hydro_20"/>
    <property type="match status" value="1"/>
</dbReference>
<dbReference type="PANTHER" id="PTHR22600">
    <property type="entry name" value="BETA-HEXOSAMINIDASE"/>
    <property type="match status" value="1"/>
</dbReference>
<feature type="domain" description="Beta-hexosaminidase eukaryotic type N-terminal" evidence="13">
    <location>
        <begin position="118"/>
        <end position="218"/>
    </location>
</feature>
<evidence type="ECO:0000256" key="7">
    <source>
        <dbReference type="ARBA" id="ARBA00023180"/>
    </source>
</evidence>
<dbReference type="SUPFAM" id="SSF55545">
    <property type="entry name" value="beta-N-acetylhexosaminidase-like domain"/>
    <property type="match status" value="1"/>
</dbReference>
<reference evidence="14 15" key="1">
    <citation type="journal article" date="2018" name="Genome Biol. Evol.">
        <title>Multiple Roots of Fruiting Body Formation in Amoebozoa.</title>
        <authorList>
            <person name="Hillmann F."/>
            <person name="Forbes G."/>
            <person name="Novohradska S."/>
            <person name="Ferling I."/>
            <person name="Riege K."/>
            <person name="Groth M."/>
            <person name="Westermann M."/>
            <person name="Marz M."/>
            <person name="Spaller T."/>
            <person name="Winckler T."/>
            <person name="Schaap P."/>
            <person name="Glockner G."/>
        </authorList>
    </citation>
    <scope>NUCLEOTIDE SEQUENCE [LARGE SCALE GENOMIC DNA]</scope>
    <source>
        <strain evidence="14 15">Jena</strain>
    </source>
</reference>
<evidence type="ECO:0000256" key="11">
    <source>
        <dbReference type="SAM" id="SignalP"/>
    </source>
</evidence>
<comment type="catalytic activity">
    <reaction evidence="1">
        <text>Hydrolysis of terminal non-reducing N-acetyl-D-hexosamine residues in N-acetyl-beta-D-hexosaminides.</text>
        <dbReference type="EC" id="3.2.1.52"/>
    </reaction>
</comment>
<evidence type="ECO:0000313" key="15">
    <source>
        <dbReference type="Proteomes" id="UP000241769"/>
    </source>
</evidence>
<dbReference type="Pfam" id="PF14845">
    <property type="entry name" value="Glycohydro_20b2"/>
    <property type="match status" value="1"/>
</dbReference>
<comment type="similarity">
    <text evidence="3">Belongs to the glycosyl hydrolase 20 family.</text>
</comment>
<keyword evidence="6" id="KW-0378">Hydrolase</keyword>
<keyword evidence="8" id="KW-0458">Lysosome</keyword>
<keyword evidence="5 11" id="KW-0732">Signal</keyword>
<protein>
    <recommendedName>
        <fullName evidence="4">beta-N-acetylhexosaminidase</fullName>
        <ecNumber evidence="4">3.2.1.52</ecNumber>
    </recommendedName>
</protein>
<keyword evidence="9" id="KW-0326">Glycosidase</keyword>
<dbReference type="PANTHER" id="PTHR22600:SF21">
    <property type="entry name" value="BETA-HEXOSAMINIDASE A"/>
    <property type="match status" value="1"/>
</dbReference>
<name>A0A2P6NJU0_9EUKA</name>
<evidence type="ECO:0000256" key="1">
    <source>
        <dbReference type="ARBA" id="ARBA00001231"/>
    </source>
</evidence>
<dbReference type="GO" id="GO:0005975">
    <property type="term" value="P:carbohydrate metabolic process"/>
    <property type="evidence" value="ECO:0007669"/>
    <property type="project" value="InterPro"/>
</dbReference>
<keyword evidence="7" id="KW-0325">Glycoprotein</keyword>
<dbReference type="InterPro" id="IPR017853">
    <property type="entry name" value="GH"/>
</dbReference>
<gene>
    <name evidence="14" type="ORF">PROFUN_08425</name>
</gene>
<dbReference type="FunFam" id="3.20.20.80:FF:000063">
    <property type="entry name" value="Beta-hexosaminidase"/>
    <property type="match status" value="1"/>
</dbReference>
<evidence type="ECO:0000256" key="8">
    <source>
        <dbReference type="ARBA" id="ARBA00023228"/>
    </source>
</evidence>
<dbReference type="GO" id="GO:0016020">
    <property type="term" value="C:membrane"/>
    <property type="evidence" value="ECO:0007669"/>
    <property type="project" value="TreeGrafter"/>
</dbReference>
<organism evidence="14 15">
    <name type="scientific">Planoprotostelium fungivorum</name>
    <dbReference type="NCBI Taxonomy" id="1890364"/>
    <lineage>
        <taxon>Eukaryota</taxon>
        <taxon>Amoebozoa</taxon>
        <taxon>Evosea</taxon>
        <taxon>Variosea</taxon>
        <taxon>Cavosteliida</taxon>
        <taxon>Cavosteliaceae</taxon>
        <taxon>Planoprotostelium</taxon>
    </lineage>
</organism>
<dbReference type="Gene3D" id="3.30.379.10">
    <property type="entry name" value="Chitobiase/beta-hexosaminidase domain 2-like"/>
    <property type="match status" value="1"/>
</dbReference>
<evidence type="ECO:0000256" key="10">
    <source>
        <dbReference type="PIRSR" id="PIRSR625705-1"/>
    </source>
</evidence>
<dbReference type="FunCoup" id="A0A2P6NJU0">
    <property type="interactions" value="45"/>
</dbReference>
<dbReference type="InterPro" id="IPR029018">
    <property type="entry name" value="Hex-like_dom2"/>
</dbReference>
<dbReference type="InterPro" id="IPR015883">
    <property type="entry name" value="Glyco_hydro_20_cat"/>
</dbReference>
<accession>A0A2P6NJU0</accession>
<evidence type="ECO:0000256" key="4">
    <source>
        <dbReference type="ARBA" id="ARBA00012663"/>
    </source>
</evidence>
<feature type="chain" id="PRO_5015154580" description="beta-N-acetylhexosaminidase" evidence="11">
    <location>
        <begin position="21"/>
        <end position="609"/>
    </location>
</feature>
<proteinExistence type="inferred from homology"/>
<keyword evidence="15" id="KW-1185">Reference proteome</keyword>
<dbReference type="Proteomes" id="UP000241769">
    <property type="component" value="Unassembled WGS sequence"/>
</dbReference>
<dbReference type="InterPro" id="IPR025705">
    <property type="entry name" value="Beta_hexosaminidase_sua/sub"/>
</dbReference>
<comment type="subcellular location">
    <subcellularLocation>
        <location evidence="2">Lysosome</location>
    </subcellularLocation>
</comment>
<feature type="signal peptide" evidence="11">
    <location>
        <begin position="1"/>
        <end position="20"/>
    </location>
</feature>
<dbReference type="Gene3D" id="3.20.20.80">
    <property type="entry name" value="Glycosidases"/>
    <property type="match status" value="1"/>
</dbReference>
<evidence type="ECO:0000313" key="14">
    <source>
        <dbReference type="EMBL" id="PRP84225.1"/>
    </source>
</evidence>
<evidence type="ECO:0000256" key="2">
    <source>
        <dbReference type="ARBA" id="ARBA00004371"/>
    </source>
</evidence>
<dbReference type="PRINTS" id="PR00738">
    <property type="entry name" value="GLHYDRLASE20"/>
</dbReference>
<evidence type="ECO:0000259" key="13">
    <source>
        <dbReference type="Pfam" id="PF14845"/>
    </source>
</evidence>
<comment type="caution">
    <text evidence="14">The sequence shown here is derived from an EMBL/GenBank/DDBJ whole genome shotgun (WGS) entry which is preliminary data.</text>
</comment>
<evidence type="ECO:0000259" key="12">
    <source>
        <dbReference type="Pfam" id="PF00728"/>
    </source>
</evidence>
<feature type="domain" description="Glycoside hydrolase family 20 catalytic" evidence="12">
    <location>
        <begin position="243"/>
        <end position="560"/>
    </location>
</feature>
<evidence type="ECO:0000256" key="6">
    <source>
        <dbReference type="ARBA" id="ARBA00022801"/>
    </source>
</evidence>
<dbReference type="GO" id="GO:0004563">
    <property type="term" value="F:beta-N-acetylhexosaminidase activity"/>
    <property type="evidence" value="ECO:0007669"/>
    <property type="project" value="UniProtKB-EC"/>
</dbReference>
<dbReference type="STRING" id="1890364.A0A2P6NJU0"/>
<dbReference type="GO" id="GO:0005764">
    <property type="term" value="C:lysosome"/>
    <property type="evidence" value="ECO:0007669"/>
    <property type="project" value="UniProtKB-SubCell"/>
</dbReference>
<dbReference type="EMBL" id="MDYQ01000067">
    <property type="protein sequence ID" value="PRP84225.1"/>
    <property type="molecule type" value="Genomic_DNA"/>
</dbReference>
<evidence type="ECO:0000256" key="3">
    <source>
        <dbReference type="ARBA" id="ARBA00006285"/>
    </source>
</evidence>
<dbReference type="GO" id="GO:0030203">
    <property type="term" value="P:glycosaminoglycan metabolic process"/>
    <property type="evidence" value="ECO:0007669"/>
    <property type="project" value="TreeGrafter"/>
</dbReference>
<dbReference type="OrthoDB" id="428480at2759"/>